<dbReference type="InterPro" id="IPR001054">
    <property type="entry name" value="A/G_cyclase"/>
</dbReference>
<dbReference type="PANTHER" id="PTHR11920">
    <property type="entry name" value="GUANYLYL CYCLASE"/>
    <property type="match status" value="1"/>
</dbReference>
<evidence type="ECO:0000313" key="11">
    <source>
        <dbReference type="Proteomes" id="UP000245206"/>
    </source>
</evidence>
<evidence type="ECO:0000256" key="3">
    <source>
        <dbReference type="ARBA" id="ARBA00022741"/>
    </source>
</evidence>
<feature type="transmembrane region" description="Helical" evidence="8">
    <location>
        <begin position="63"/>
        <end position="80"/>
    </location>
</feature>
<feature type="transmembrane region" description="Helical" evidence="8">
    <location>
        <begin position="134"/>
        <end position="153"/>
    </location>
</feature>
<keyword evidence="2 8" id="KW-0812">Transmembrane</keyword>
<evidence type="ECO:0000256" key="4">
    <source>
        <dbReference type="ARBA" id="ARBA00022989"/>
    </source>
</evidence>
<feature type="transmembrane region" description="Helical" evidence="8">
    <location>
        <begin position="112"/>
        <end position="127"/>
    </location>
</feature>
<dbReference type="SMART" id="SM00044">
    <property type="entry name" value="CYCc"/>
    <property type="match status" value="1"/>
</dbReference>
<evidence type="ECO:0000256" key="5">
    <source>
        <dbReference type="ARBA" id="ARBA00023136"/>
    </source>
</evidence>
<feature type="transmembrane region" description="Helical" evidence="8">
    <location>
        <begin position="173"/>
        <end position="193"/>
    </location>
</feature>
<sequence>MSRRVQKLLYRIQLAHLTKGLNDETARALRVNATFQVVMFLLPTLLVPVIIFTEPKETHLTSFISYFLLVIPLGIARILLYRGKFTLSAIITLLTSNFHILSLTYFQADDPAPLGFLLFSIIPFIMIPRKNKYIRIFFVSLSSFLFLGSMYYYRVMGGEGLYGPPKWIVPADYLMPPLVMVVYFFILLINQFVKAVNQAEDKLIAENHKSESLLLNILPIDVARELKQNGVSKPKHFKSATVCFTDFEGFTKIAETLSPTELVEELDRCFSYFDSLMERHNLEKLKTIGDSYMFVGGIPKPNKTHAVDCVLAALEIQAFMNQMKEIKEGQGFPYWQLRLGIHSGELIAGVIGDKKFAYDVWSDTVNTASRCESSGMTGKINISAETYTLVKDFFQCEYRGEIPAKHKGQIQMYFVEGLLPELQREGHPKIPNQEFMNRYQVLSGLNRGD</sequence>
<dbReference type="InterPro" id="IPR018297">
    <property type="entry name" value="A/G_cyclase_CS"/>
</dbReference>
<dbReference type="Gene3D" id="3.30.70.1230">
    <property type="entry name" value="Nucleotide cyclase"/>
    <property type="match status" value="1"/>
</dbReference>
<dbReference type="PROSITE" id="PS00452">
    <property type="entry name" value="GUANYLATE_CYCLASE_1"/>
    <property type="match status" value="1"/>
</dbReference>
<dbReference type="Proteomes" id="UP000245206">
    <property type="component" value="Unassembled WGS sequence"/>
</dbReference>
<dbReference type="InterPro" id="IPR050401">
    <property type="entry name" value="Cyclic_nucleotide_synthase"/>
</dbReference>
<comment type="subcellular location">
    <subcellularLocation>
        <location evidence="1">Membrane</location>
    </subcellularLocation>
</comment>
<organism evidence="10 11">
    <name type="scientific">Leptospira ellinghausenii</name>
    <dbReference type="NCBI Taxonomy" id="1917822"/>
    <lineage>
        <taxon>Bacteria</taxon>
        <taxon>Pseudomonadati</taxon>
        <taxon>Spirochaetota</taxon>
        <taxon>Spirochaetia</taxon>
        <taxon>Leptospirales</taxon>
        <taxon>Leptospiraceae</taxon>
        <taxon>Leptospira</taxon>
    </lineage>
</organism>
<feature type="domain" description="Guanylate cyclase" evidence="9">
    <location>
        <begin position="241"/>
        <end position="372"/>
    </location>
</feature>
<dbReference type="GO" id="GO:0000166">
    <property type="term" value="F:nucleotide binding"/>
    <property type="evidence" value="ECO:0007669"/>
    <property type="project" value="UniProtKB-KW"/>
</dbReference>
<dbReference type="PROSITE" id="PS50125">
    <property type="entry name" value="GUANYLATE_CYCLASE_2"/>
    <property type="match status" value="1"/>
</dbReference>
<dbReference type="GO" id="GO:0035556">
    <property type="term" value="P:intracellular signal transduction"/>
    <property type="evidence" value="ECO:0007669"/>
    <property type="project" value="InterPro"/>
</dbReference>
<feature type="transmembrane region" description="Helical" evidence="8">
    <location>
        <begin position="87"/>
        <end position="106"/>
    </location>
</feature>
<comment type="caution">
    <text evidence="10">The sequence shown here is derived from an EMBL/GenBank/DDBJ whole genome shotgun (WGS) entry which is preliminary data.</text>
</comment>
<dbReference type="SUPFAM" id="SSF55073">
    <property type="entry name" value="Nucleotide cyclase"/>
    <property type="match status" value="1"/>
</dbReference>
<comment type="similarity">
    <text evidence="7">Belongs to the adenylyl cyclase class-4/guanylyl cyclase family.</text>
</comment>
<keyword evidence="5 8" id="KW-0472">Membrane</keyword>
<dbReference type="Pfam" id="PF00211">
    <property type="entry name" value="Guanylate_cyc"/>
    <property type="match status" value="1"/>
</dbReference>
<evidence type="ECO:0000259" key="9">
    <source>
        <dbReference type="PROSITE" id="PS50125"/>
    </source>
</evidence>
<dbReference type="GO" id="GO:0009190">
    <property type="term" value="P:cyclic nucleotide biosynthetic process"/>
    <property type="evidence" value="ECO:0007669"/>
    <property type="project" value="InterPro"/>
</dbReference>
<evidence type="ECO:0000256" key="7">
    <source>
        <dbReference type="RuleBase" id="RU000405"/>
    </source>
</evidence>
<name>A0A2P2DF67_9LEPT</name>
<evidence type="ECO:0000313" key="10">
    <source>
        <dbReference type="EMBL" id="GBF43275.1"/>
    </source>
</evidence>
<dbReference type="EMBL" id="BFAZ01000009">
    <property type="protein sequence ID" value="GBF43275.1"/>
    <property type="molecule type" value="Genomic_DNA"/>
</dbReference>
<evidence type="ECO:0000256" key="2">
    <source>
        <dbReference type="ARBA" id="ARBA00022692"/>
    </source>
</evidence>
<dbReference type="OrthoDB" id="315417at2"/>
<dbReference type="AlphaFoldDB" id="A0A2P2DF67"/>
<dbReference type="GO" id="GO:0016020">
    <property type="term" value="C:membrane"/>
    <property type="evidence" value="ECO:0007669"/>
    <property type="project" value="UniProtKB-SubCell"/>
</dbReference>
<keyword evidence="11" id="KW-1185">Reference proteome</keyword>
<evidence type="ECO:0000256" key="6">
    <source>
        <dbReference type="ARBA" id="ARBA00023239"/>
    </source>
</evidence>
<keyword evidence="4 8" id="KW-1133">Transmembrane helix</keyword>
<dbReference type="GO" id="GO:0004016">
    <property type="term" value="F:adenylate cyclase activity"/>
    <property type="evidence" value="ECO:0007669"/>
    <property type="project" value="UniProtKB-ARBA"/>
</dbReference>
<keyword evidence="6 7" id="KW-0456">Lyase</keyword>
<gene>
    <name evidence="10" type="ORF">LPTSP2_25720</name>
</gene>
<dbReference type="InterPro" id="IPR029787">
    <property type="entry name" value="Nucleotide_cyclase"/>
</dbReference>
<dbReference type="CDD" id="cd07302">
    <property type="entry name" value="CHD"/>
    <property type="match status" value="1"/>
</dbReference>
<dbReference type="PANTHER" id="PTHR11920:SF335">
    <property type="entry name" value="GUANYLATE CYCLASE"/>
    <property type="match status" value="1"/>
</dbReference>
<proteinExistence type="inferred from homology"/>
<reference evidence="11" key="1">
    <citation type="journal article" date="2019" name="Microbiol. Immunol.">
        <title>Molecular and phenotypic characterization of Leptospira johnsonii sp. nov., Leptospira ellinghausenii sp. nov. and Leptospira ryugenii sp. nov. isolated from soil and water in Japan.</title>
        <authorList>
            <person name="Masuzawa T."/>
            <person name="Saito M."/>
            <person name="Nakao R."/>
            <person name="Nikaido Y."/>
            <person name="Matsumoto M."/>
            <person name="Ogawa M."/>
            <person name="Yokoyama M."/>
            <person name="Hidaka Y."/>
            <person name="Tomita J."/>
            <person name="Sakakibara K."/>
            <person name="Suzuki K."/>
            <person name="Yasuda S."/>
            <person name="Sato H."/>
            <person name="Yamaguchi M."/>
            <person name="Yoshida S.I."/>
            <person name="Koizumi N."/>
            <person name="Kawamura Y."/>
        </authorList>
    </citation>
    <scope>NUCLEOTIDE SEQUENCE [LARGE SCALE GENOMIC DNA]</scope>
    <source>
        <strain evidence="11">E18</strain>
    </source>
</reference>
<dbReference type="RefSeq" id="WP_108960232.1">
    <property type="nucleotide sequence ID" value="NZ_BFAZ01000009.1"/>
</dbReference>
<accession>A0A2P2DF67</accession>
<keyword evidence="3" id="KW-0547">Nucleotide-binding</keyword>
<evidence type="ECO:0000256" key="1">
    <source>
        <dbReference type="ARBA" id="ARBA00004370"/>
    </source>
</evidence>
<feature type="transmembrane region" description="Helical" evidence="8">
    <location>
        <begin position="29"/>
        <end position="51"/>
    </location>
</feature>
<evidence type="ECO:0000256" key="8">
    <source>
        <dbReference type="SAM" id="Phobius"/>
    </source>
</evidence>
<protein>
    <submittedName>
        <fullName evidence="10">Adenylate/guanylate cyclase catalytic domain protein</fullName>
    </submittedName>
</protein>